<evidence type="ECO:0000256" key="9">
    <source>
        <dbReference type="PIRSR" id="PIRSR601548-8"/>
    </source>
</evidence>
<evidence type="ECO:0000256" key="2">
    <source>
        <dbReference type="ARBA" id="ARBA00023157"/>
    </source>
</evidence>
<evidence type="ECO:0000256" key="8">
    <source>
        <dbReference type="PIRSR" id="PIRSR601548-3"/>
    </source>
</evidence>
<dbReference type="GO" id="GO:0006508">
    <property type="term" value="P:proteolysis"/>
    <property type="evidence" value="ECO:0007669"/>
    <property type="project" value="InterPro"/>
</dbReference>
<feature type="binding site" evidence="9">
    <location>
        <position position="369"/>
    </location>
    <ligand>
        <name>Zn(2+)</name>
        <dbReference type="ChEBI" id="CHEBI:29105"/>
        <label>2</label>
        <note>catalytic</note>
    </ligand>
</feature>
<evidence type="ECO:0000313" key="11">
    <source>
        <dbReference type="EMBL" id="RXK53148.1"/>
    </source>
</evidence>
<reference evidence="11 12" key="1">
    <citation type="submission" date="2019-01" db="EMBL/GenBank/DDBJ databases">
        <title>Lacunisphaera sp. strain TWA-58.</title>
        <authorList>
            <person name="Chen W.-M."/>
        </authorList>
    </citation>
    <scope>NUCLEOTIDE SEQUENCE [LARGE SCALE GENOMIC DNA]</scope>
    <source>
        <strain evidence="11 12">TWA-58</strain>
    </source>
</reference>
<keyword evidence="12" id="KW-1185">Reference proteome</keyword>
<name>A0A4Q1C427_9BACT</name>
<dbReference type="Pfam" id="PF01401">
    <property type="entry name" value="Peptidase_M2"/>
    <property type="match status" value="1"/>
</dbReference>
<feature type="binding site" evidence="9">
    <location>
        <position position="365"/>
    </location>
    <ligand>
        <name>Zn(2+)</name>
        <dbReference type="ChEBI" id="CHEBI:29105"/>
        <label>2</label>
        <note>catalytic</note>
    </ligand>
</feature>
<feature type="chain" id="PRO_5020786190" evidence="10">
    <location>
        <begin position="24"/>
        <end position="598"/>
    </location>
</feature>
<feature type="binding site" evidence="9">
    <location>
        <position position="395"/>
    </location>
    <ligand>
        <name>Zn(2+)</name>
        <dbReference type="ChEBI" id="CHEBI:29105"/>
        <label>2</label>
        <note>catalytic</note>
    </ligand>
</feature>
<keyword evidence="1 10" id="KW-0732">Signal</keyword>
<keyword evidence="2" id="KW-1015">Disulfide bond</keyword>
<proteinExistence type="predicted"/>
<feature type="active site" description="Proton acceptor 1" evidence="4">
    <location>
        <position position="366"/>
    </location>
</feature>
<dbReference type="AlphaFoldDB" id="A0A4Q1C427"/>
<evidence type="ECO:0000256" key="4">
    <source>
        <dbReference type="PIRSR" id="PIRSR601548-1"/>
    </source>
</evidence>
<evidence type="ECO:0000256" key="7">
    <source>
        <dbReference type="PIRSR" id="PIRSR601548-2"/>
    </source>
</evidence>
<feature type="binding site" evidence="7">
    <location>
        <position position="216"/>
    </location>
    <ligand>
        <name>chloride</name>
        <dbReference type="ChEBI" id="CHEBI:17996"/>
        <label>1</label>
    </ligand>
</feature>
<dbReference type="EMBL" id="SDHX01000002">
    <property type="protein sequence ID" value="RXK53148.1"/>
    <property type="molecule type" value="Genomic_DNA"/>
</dbReference>
<protein>
    <submittedName>
        <fullName evidence="11">Peptidase</fullName>
    </submittedName>
</protein>
<dbReference type="PANTHER" id="PTHR10514">
    <property type="entry name" value="ANGIOTENSIN-CONVERTING ENZYME"/>
    <property type="match status" value="1"/>
</dbReference>
<evidence type="ECO:0000313" key="12">
    <source>
        <dbReference type="Proteomes" id="UP000290218"/>
    </source>
</evidence>
<sequence>MIKSPLFRGAALTALFIGTVALAADRNPTQERADRFLALVNASYQALYYVEAEAQWAASTDVSPVHDAAAETAGKANAAFMGNPALINETKSLLLKRHDLNDLTVRQLEKLLLLAAEQPMTKPALTQARIETETKQASTLNGFEFKLDGKPITVNEIDNLLQSNDTPLDKRLAVWLASKESGQALKDGLVKLRDLRNGVAQEMGYPDYFALQVASYGMNTEEMLKLNQDFMQVLRPLYLQLHTWVKYKLAERYGQPVPKRIPAHWINNRWSQEWEGLADGADLAPFFKNFTPEWIAQSSEKFYVGLGFPALPKSFWDKSDLYNVPAGSTRKKNTHASAWHLDLDNDLRSLQSIESTPWWFNTNHHEFGHIYYFMAYTRPEVPPLLRDGANPAFHEGFGELTALAAAQVPYLKSLGVLPADFKTDDNAFLLNTALTPGIPFIYWASGVMAHWEADIYAKNLPADQWNARWWQYVRDFQGIEPPVERGEEWCDAATKTHINDTPAYYYTYAIAQVFKHQLHDHIARKILKQPPQNCNYAGNKAVGDFLRGVMEKGQTEDWRKVLKEATGEELSTRAMIEYYAPLLEWLKEQNKGRPIGWE</sequence>
<dbReference type="Proteomes" id="UP000290218">
    <property type="component" value="Unassembled WGS sequence"/>
</dbReference>
<dbReference type="OrthoDB" id="9762795at2"/>
<accession>A0A4Q1C427</accession>
<organism evidence="11 12">
    <name type="scientific">Oleiharenicola lentus</name>
    <dbReference type="NCBI Taxonomy" id="2508720"/>
    <lineage>
        <taxon>Bacteria</taxon>
        <taxon>Pseudomonadati</taxon>
        <taxon>Verrucomicrobiota</taxon>
        <taxon>Opitutia</taxon>
        <taxon>Opitutales</taxon>
        <taxon>Opitutaceae</taxon>
        <taxon>Oleiharenicola</taxon>
    </lineage>
</organism>
<keyword evidence="3 5" id="KW-0325">Glycoprotein</keyword>
<dbReference type="GO" id="GO:0016020">
    <property type="term" value="C:membrane"/>
    <property type="evidence" value="ECO:0007669"/>
    <property type="project" value="InterPro"/>
</dbReference>
<evidence type="ECO:0000256" key="3">
    <source>
        <dbReference type="ARBA" id="ARBA00023180"/>
    </source>
</evidence>
<dbReference type="GO" id="GO:0008237">
    <property type="term" value="F:metallopeptidase activity"/>
    <property type="evidence" value="ECO:0007669"/>
    <property type="project" value="InterPro"/>
</dbReference>
<dbReference type="GO" id="GO:0008241">
    <property type="term" value="F:peptidyl-dipeptidase activity"/>
    <property type="evidence" value="ECO:0007669"/>
    <property type="project" value="InterPro"/>
</dbReference>
<feature type="binding site" evidence="8">
    <location>
        <position position="365"/>
    </location>
    <ligand>
        <name>Zn(2+)</name>
        <dbReference type="ChEBI" id="CHEBI:29105"/>
        <label>1</label>
        <note>catalytic</note>
    </ligand>
</feature>
<dbReference type="CDD" id="cd06461">
    <property type="entry name" value="M2_ACE"/>
    <property type="match status" value="1"/>
</dbReference>
<dbReference type="PRINTS" id="PR00791">
    <property type="entry name" value="PEPDIPTASEA"/>
</dbReference>
<feature type="binding site" evidence="8">
    <location>
        <position position="395"/>
    </location>
    <ligand>
        <name>Zn(2+)</name>
        <dbReference type="ChEBI" id="CHEBI:29105"/>
        <label>1</label>
        <note>catalytic</note>
    </ligand>
</feature>
<keyword evidence="8" id="KW-0479">Metal-binding</keyword>
<gene>
    <name evidence="11" type="ORF">ESB00_15690</name>
</gene>
<dbReference type="Gene3D" id="1.10.1370.30">
    <property type="match status" value="1"/>
</dbReference>
<evidence type="ECO:0000256" key="1">
    <source>
        <dbReference type="ARBA" id="ARBA00022729"/>
    </source>
</evidence>
<evidence type="ECO:0000256" key="5">
    <source>
        <dbReference type="PIRSR" id="PIRSR601548-10"/>
    </source>
</evidence>
<feature type="active site" description="Proton acceptor 2" evidence="6">
    <location>
        <position position="366"/>
    </location>
</feature>
<feature type="glycosylation site" description="N-linked (GlcNAc...) (complex) asparagine" evidence="5">
    <location>
        <position position="83"/>
    </location>
</feature>
<dbReference type="SUPFAM" id="SSF55486">
    <property type="entry name" value="Metalloproteases ('zincins'), catalytic domain"/>
    <property type="match status" value="1"/>
</dbReference>
<feature type="active site" description="Proton donor 2" evidence="6">
    <location>
        <position position="497"/>
    </location>
</feature>
<feature type="signal peptide" evidence="10">
    <location>
        <begin position="1"/>
        <end position="23"/>
    </location>
</feature>
<evidence type="ECO:0000256" key="10">
    <source>
        <dbReference type="SAM" id="SignalP"/>
    </source>
</evidence>
<dbReference type="RefSeq" id="WP_129048736.1">
    <property type="nucleotide sequence ID" value="NZ_SDHX01000002.1"/>
</dbReference>
<dbReference type="PROSITE" id="PS52011">
    <property type="entry name" value="PEPTIDASE_M2"/>
    <property type="match status" value="1"/>
</dbReference>
<dbReference type="InterPro" id="IPR001548">
    <property type="entry name" value="Peptidase_M2"/>
</dbReference>
<keyword evidence="8" id="KW-0862">Zinc</keyword>
<feature type="active site" description="Proton donor 1" evidence="4">
    <location>
        <position position="497"/>
    </location>
</feature>
<evidence type="ECO:0000256" key="6">
    <source>
        <dbReference type="PIRSR" id="PIRSR601548-11"/>
    </source>
</evidence>
<comment type="caution">
    <text evidence="11">The sequence shown here is derived from an EMBL/GenBank/DDBJ whole genome shotgun (WGS) entry which is preliminary data.</text>
</comment>
<dbReference type="PANTHER" id="PTHR10514:SF27">
    <property type="entry name" value="ANGIOTENSIN-CONVERTING ENZYME"/>
    <property type="match status" value="1"/>
</dbReference>
<feature type="binding site" evidence="8">
    <location>
        <position position="369"/>
    </location>
    <ligand>
        <name>Zn(2+)</name>
        <dbReference type="ChEBI" id="CHEBI:29105"/>
        <label>1</label>
        <note>catalytic</note>
    </ligand>
</feature>